<comment type="caution">
    <text evidence="4">The sequence shown here is derived from an EMBL/GenBank/DDBJ whole genome shotgun (WGS) entry which is preliminary data.</text>
</comment>
<name>A0A9N8D7E4_9STRA</name>
<dbReference type="Gene3D" id="3.40.190.10">
    <property type="entry name" value="Periplasmic binding protein-like II"/>
    <property type="match status" value="1"/>
</dbReference>
<dbReference type="AlphaFoldDB" id="A0A9N8D7E4"/>
<keyword evidence="5" id="KW-1185">Reference proteome</keyword>
<dbReference type="Proteomes" id="UP001153069">
    <property type="component" value="Unassembled WGS sequence"/>
</dbReference>
<dbReference type="PANTHER" id="PTHR30085:SF6">
    <property type="entry name" value="ABC TRANSPORTER GLUTAMINE-BINDING PROTEIN GLNH"/>
    <property type="match status" value="1"/>
</dbReference>
<protein>
    <submittedName>
        <fullName evidence="4">Extracellular solute-binding protein</fullName>
    </submittedName>
</protein>
<gene>
    <name evidence="4" type="ORF">SEMRO_28_G018540.1</name>
</gene>
<evidence type="ECO:0000256" key="3">
    <source>
        <dbReference type="ARBA" id="ARBA00022729"/>
    </source>
</evidence>
<keyword evidence="3" id="KW-0732">Signal</keyword>
<evidence type="ECO:0000313" key="4">
    <source>
        <dbReference type="EMBL" id="CAB9497912.1"/>
    </source>
</evidence>
<evidence type="ECO:0000256" key="2">
    <source>
        <dbReference type="ARBA" id="ARBA00022448"/>
    </source>
</evidence>
<organism evidence="4 5">
    <name type="scientific">Seminavis robusta</name>
    <dbReference type="NCBI Taxonomy" id="568900"/>
    <lineage>
        <taxon>Eukaryota</taxon>
        <taxon>Sar</taxon>
        <taxon>Stramenopiles</taxon>
        <taxon>Ochrophyta</taxon>
        <taxon>Bacillariophyta</taxon>
        <taxon>Bacillariophyceae</taxon>
        <taxon>Bacillariophycidae</taxon>
        <taxon>Naviculales</taxon>
        <taxon>Naviculaceae</taxon>
        <taxon>Seminavis</taxon>
    </lineage>
</organism>
<dbReference type="GO" id="GO:0006865">
    <property type="term" value="P:amino acid transport"/>
    <property type="evidence" value="ECO:0007669"/>
    <property type="project" value="TreeGrafter"/>
</dbReference>
<evidence type="ECO:0000256" key="1">
    <source>
        <dbReference type="ARBA" id="ARBA00010333"/>
    </source>
</evidence>
<dbReference type="EMBL" id="CAICTM010000028">
    <property type="protein sequence ID" value="CAB9497912.1"/>
    <property type="molecule type" value="Genomic_DNA"/>
</dbReference>
<comment type="similarity">
    <text evidence="1">Belongs to the bacterial solute-binding protein 3 family.</text>
</comment>
<keyword evidence="2" id="KW-0813">Transport</keyword>
<accession>A0A9N8D7E4</accession>
<evidence type="ECO:0000313" key="5">
    <source>
        <dbReference type="Proteomes" id="UP001153069"/>
    </source>
</evidence>
<sequence length="195" mass="21596">MDASSLSSSSSSYSGLDVDFCRAVAAGLFGGDGTAVEFVDLSSGSEGYEKLSNLEVDVMAGGTWNLENDVQEASTGLGFAFSQPYFYGYSEEEDNLCLVTREDDQDWLTFVFWTVAATIHAEEHDITQELYSDMPTIYVYGASLDRMFQDVIFSVGNYGEIYNRSLQELIPRRGRNRLNSGMHPGPQHYPMPGLI</sequence>
<reference evidence="4" key="1">
    <citation type="submission" date="2020-06" db="EMBL/GenBank/DDBJ databases">
        <authorList>
            <consortium name="Plant Systems Biology data submission"/>
        </authorList>
    </citation>
    <scope>NUCLEOTIDE SEQUENCE</scope>
    <source>
        <strain evidence="4">D6</strain>
    </source>
</reference>
<proteinExistence type="inferred from homology"/>
<dbReference type="InterPro" id="IPR051455">
    <property type="entry name" value="Bact_solute-bind_prot3"/>
</dbReference>
<dbReference type="OrthoDB" id="10056896at2759"/>
<dbReference type="SUPFAM" id="SSF53850">
    <property type="entry name" value="Periplasmic binding protein-like II"/>
    <property type="match status" value="1"/>
</dbReference>
<dbReference type="PANTHER" id="PTHR30085">
    <property type="entry name" value="AMINO ACID ABC TRANSPORTER PERMEASE"/>
    <property type="match status" value="1"/>
</dbReference>